<keyword evidence="2" id="KW-1133">Transmembrane helix</keyword>
<protein>
    <submittedName>
        <fullName evidence="3">Uncharacterized protein</fullName>
    </submittedName>
</protein>
<sequence>METSLVNYDSLIIVHVTPHFDTGIHNLLLAYQIISNVYIEPDKLLSKDEMQNTYDYILKAYTEFEIADGYLSRLKSYVNDEFEKSMSTEKVLSDEIRNLKVEINKANIEISQKRYQIEEGQNDLQIAHDNFQTATRNKEWAERKYRQKQIERQSGVYAIPLIGAIAALVSGLSYEMERARQEKEYEWSIYRSRQYTLTRRQEEFEELRSNIESLKNNIYLTENKLRMQTTKVADLKHFQNMINEKRETFGFYLRSVSALLKKTKVLKSESNVILSVEPLVNVFNDIVKYLKGSSQKIGLLQGKTFKTFLLEADPLKLEFRRNLHKFMLNLAVIPYLFVSILLCFIINFFIFEVRPVLLYLDEFRNQLINAYMF</sequence>
<dbReference type="OrthoDB" id="6108084at2759"/>
<feature type="transmembrane region" description="Helical" evidence="2">
    <location>
        <begin position="326"/>
        <end position="351"/>
    </location>
</feature>
<dbReference type="Proteomes" id="UP000596742">
    <property type="component" value="Unassembled WGS sequence"/>
</dbReference>
<feature type="transmembrane region" description="Helical" evidence="2">
    <location>
        <begin position="155"/>
        <end position="174"/>
    </location>
</feature>
<reference evidence="3" key="1">
    <citation type="submission" date="2018-11" db="EMBL/GenBank/DDBJ databases">
        <authorList>
            <person name="Alioto T."/>
            <person name="Alioto T."/>
        </authorList>
    </citation>
    <scope>NUCLEOTIDE SEQUENCE</scope>
</reference>
<evidence type="ECO:0000313" key="4">
    <source>
        <dbReference type="Proteomes" id="UP000596742"/>
    </source>
</evidence>
<proteinExistence type="predicted"/>
<feature type="coiled-coil region" evidence="1">
    <location>
        <begin position="89"/>
        <end position="116"/>
    </location>
</feature>
<evidence type="ECO:0000313" key="3">
    <source>
        <dbReference type="EMBL" id="VDI33347.1"/>
    </source>
</evidence>
<evidence type="ECO:0000256" key="2">
    <source>
        <dbReference type="SAM" id="Phobius"/>
    </source>
</evidence>
<keyword evidence="2" id="KW-0812">Transmembrane</keyword>
<comment type="caution">
    <text evidence="3">The sequence shown here is derived from an EMBL/GenBank/DDBJ whole genome shotgun (WGS) entry which is preliminary data.</text>
</comment>
<feature type="coiled-coil region" evidence="1">
    <location>
        <begin position="197"/>
        <end position="224"/>
    </location>
</feature>
<evidence type="ECO:0000256" key="1">
    <source>
        <dbReference type="SAM" id="Coils"/>
    </source>
</evidence>
<name>A0A8B6EFT2_MYTGA</name>
<dbReference type="AlphaFoldDB" id="A0A8B6EFT2"/>
<keyword evidence="4" id="KW-1185">Reference proteome</keyword>
<keyword evidence="2" id="KW-0472">Membrane</keyword>
<organism evidence="3 4">
    <name type="scientific">Mytilus galloprovincialis</name>
    <name type="common">Mediterranean mussel</name>
    <dbReference type="NCBI Taxonomy" id="29158"/>
    <lineage>
        <taxon>Eukaryota</taxon>
        <taxon>Metazoa</taxon>
        <taxon>Spiralia</taxon>
        <taxon>Lophotrochozoa</taxon>
        <taxon>Mollusca</taxon>
        <taxon>Bivalvia</taxon>
        <taxon>Autobranchia</taxon>
        <taxon>Pteriomorphia</taxon>
        <taxon>Mytilida</taxon>
        <taxon>Mytiloidea</taxon>
        <taxon>Mytilidae</taxon>
        <taxon>Mytilinae</taxon>
        <taxon>Mytilus</taxon>
    </lineage>
</organism>
<gene>
    <name evidence="3" type="ORF">MGAL_10B080733</name>
</gene>
<keyword evidence="1" id="KW-0175">Coiled coil</keyword>
<accession>A0A8B6EFT2</accession>
<dbReference type="EMBL" id="UYJE01005026">
    <property type="protein sequence ID" value="VDI33347.1"/>
    <property type="molecule type" value="Genomic_DNA"/>
</dbReference>